<accession>A0ABU5ZVU1</accession>
<evidence type="ECO:0000313" key="2">
    <source>
        <dbReference type="EMBL" id="MEB3345968.1"/>
    </source>
</evidence>
<proteinExistence type="predicted"/>
<evidence type="ECO:0000313" key="3">
    <source>
        <dbReference type="Proteomes" id="UP001327027"/>
    </source>
</evidence>
<dbReference type="InterPro" id="IPR012349">
    <property type="entry name" value="Split_barrel_FMN-bd"/>
</dbReference>
<dbReference type="EMBL" id="JAYKLX010000005">
    <property type="protein sequence ID" value="MEB3345968.1"/>
    <property type="molecule type" value="Genomic_DNA"/>
</dbReference>
<organism evidence="2 3">
    <name type="scientific">Aquimarina gracilis</name>
    <dbReference type="NCBI Taxonomy" id="874422"/>
    <lineage>
        <taxon>Bacteria</taxon>
        <taxon>Pseudomonadati</taxon>
        <taxon>Bacteroidota</taxon>
        <taxon>Flavobacteriia</taxon>
        <taxon>Flavobacteriales</taxon>
        <taxon>Flavobacteriaceae</taxon>
        <taxon>Aquimarina</taxon>
    </lineage>
</organism>
<gene>
    <name evidence="2" type="ORF">U6A24_10880</name>
</gene>
<name>A0ABU5ZVU1_9FLAO</name>
<comment type="caution">
    <text evidence="2">The sequence shown here is derived from an EMBL/GenBank/DDBJ whole genome shotgun (WGS) entry which is preliminary data.</text>
</comment>
<sequence length="166" mass="19164">MSTKNYYKENAKVKLKEIIENIGFAMMATRLGNKPLHIIPMYTKKVDPDGNIWFLSKKDSDHFQNIKIDNDVQLIYSEPKSAKYLSLSGRASTTEDSEIINDLYSNLDNNWFEGPEDPLITAICIEPVKAYYWDTKTNKFIDFMKMEINTYLGTNMDVGEKGKLEI</sequence>
<dbReference type="RefSeq" id="WP_324179998.1">
    <property type="nucleotide sequence ID" value="NZ_BAABAW010000006.1"/>
</dbReference>
<dbReference type="PANTHER" id="PTHR34818:SF1">
    <property type="entry name" value="PROTEIN BLI-3"/>
    <property type="match status" value="1"/>
</dbReference>
<dbReference type="Pfam" id="PF16242">
    <property type="entry name" value="Pyrid_ox_like"/>
    <property type="match status" value="1"/>
</dbReference>
<evidence type="ECO:0000259" key="1">
    <source>
        <dbReference type="Pfam" id="PF16242"/>
    </source>
</evidence>
<keyword evidence="3" id="KW-1185">Reference proteome</keyword>
<feature type="domain" description="General stress protein FMN-binding split barrel" evidence="1">
    <location>
        <begin position="12"/>
        <end position="154"/>
    </location>
</feature>
<reference evidence="2 3" key="1">
    <citation type="journal article" date="2013" name="Int. J. Syst. Evol. Microbiol.">
        <title>Aquimarina gracilis sp. nov., isolated from the gut microflora of a mussel, Mytilus coruscus, and emended description of Aquimarina spongiae.</title>
        <authorList>
            <person name="Park S.C."/>
            <person name="Choe H.N."/>
            <person name="Baik K.S."/>
            <person name="Seong C.N."/>
        </authorList>
    </citation>
    <scope>NUCLEOTIDE SEQUENCE [LARGE SCALE GENOMIC DNA]</scope>
    <source>
        <strain evidence="2 3">PSC32</strain>
    </source>
</reference>
<protein>
    <submittedName>
        <fullName evidence="2">Pyridoxamine 5'-phosphate oxidase family protein</fullName>
    </submittedName>
</protein>
<dbReference type="InterPro" id="IPR052917">
    <property type="entry name" value="Stress-Dev_Protein"/>
</dbReference>
<dbReference type="Proteomes" id="UP001327027">
    <property type="component" value="Unassembled WGS sequence"/>
</dbReference>
<dbReference type="InterPro" id="IPR038725">
    <property type="entry name" value="YdaG_split_barrel_FMN-bd"/>
</dbReference>
<dbReference type="SUPFAM" id="SSF50475">
    <property type="entry name" value="FMN-binding split barrel"/>
    <property type="match status" value="1"/>
</dbReference>
<dbReference type="Gene3D" id="2.30.110.10">
    <property type="entry name" value="Electron Transport, Fmn-binding Protein, Chain A"/>
    <property type="match status" value="1"/>
</dbReference>
<dbReference type="PANTHER" id="PTHR34818">
    <property type="entry name" value="PROTEIN BLI-3"/>
    <property type="match status" value="1"/>
</dbReference>